<comment type="caution">
    <text evidence="1">The sequence shown here is derived from an EMBL/GenBank/DDBJ whole genome shotgun (WGS) entry which is preliminary data.</text>
</comment>
<keyword evidence="2" id="KW-1185">Reference proteome</keyword>
<evidence type="ECO:0000313" key="2">
    <source>
        <dbReference type="Proteomes" id="UP000188637"/>
    </source>
</evidence>
<name>A0ACC8XJ05_9FIRM</name>
<protein>
    <submittedName>
        <fullName evidence="1">Uncharacterized protein</fullName>
    </submittedName>
</protein>
<dbReference type="Proteomes" id="UP000188637">
    <property type="component" value="Unassembled WGS sequence"/>
</dbReference>
<sequence length="314" mass="35122">MSMQWFKIPKKIFFQPGSIQYLSKLENANKVLIITKEENFDMVETLIYQLNKNKNSAKMQVEIFTEVHSICAVSVVQKGIELMSSFKPDTIIALGADGTMSAAKAMWLFYEQPELNFDDLSIQYKANNDEPIEFDKTSRKSQLITIPTTSSGFELTPFSIVQEDGTKFSINTYQLTPDIVILDMDFSVHTSPQYTASFGLKALGNAVEAYISELASDYTDGLAIKAIDLIFKYLPRAYKDGNDLEARERMHNAAAISGMAFGNTILNNEKESDDGRVARKYTELSKYLGLPASTPEEGFASFNKAIQGLVIQLQ</sequence>
<gene>
    <name evidence="1" type="ORF">AN640_00955</name>
</gene>
<proteinExistence type="predicted"/>
<evidence type="ECO:0000313" key="1">
    <source>
        <dbReference type="EMBL" id="ONI45825.1"/>
    </source>
</evidence>
<reference evidence="1" key="1">
    <citation type="submission" date="2016-08" db="EMBL/GenBank/DDBJ databases">
        <authorList>
            <person name="Ngugi D.K."/>
            <person name="Miyake S."/>
            <person name="Stingl U."/>
        </authorList>
    </citation>
    <scope>NUCLEOTIDE SEQUENCE</scope>
    <source>
        <strain evidence="1">SCG-D08WGA-EpuloA1</strain>
    </source>
</reference>
<accession>A0ACC8XJ05</accession>
<organism evidence="1 2">
    <name type="scientific">Candidatus Epulonipiscium fishelsonii</name>
    <dbReference type="NCBI Taxonomy" id="77094"/>
    <lineage>
        <taxon>Bacteria</taxon>
        <taxon>Bacillati</taxon>
        <taxon>Bacillota</taxon>
        <taxon>Clostridia</taxon>
        <taxon>Lachnospirales</taxon>
        <taxon>Lachnospiraceae</taxon>
        <taxon>Candidatus Epulonipiscium</taxon>
    </lineage>
</organism>
<dbReference type="EMBL" id="LJHD01000046">
    <property type="protein sequence ID" value="ONI45825.1"/>
    <property type="molecule type" value="Genomic_DNA"/>
</dbReference>